<dbReference type="EMBL" id="JAKMXF010000210">
    <property type="protein sequence ID" value="KAI6655083.1"/>
    <property type="molecule type" value="Genomic_DNA"/>
</dbReference>
<dbReference type="PANTHER" id="PTHR13179:SF8">
    <property type="entry name" value="GATOR COMPLEX PROTEIN DEPDC5"/>
    <property type="match status" value="1"/>
</dbReference>
<comment type="caution">
    <text evidence="3">The sequence shown here is derived from an EMBL/GenBank/DDBJ whole genome shotgun (WGS) entry which is preliminary data.</text>
</comment>
<dbReference type="InterPro" id="IPR048255">
    <property type="entry name" value="IML1_N"/>
</dbReference>
<dbReference type="GO" id="GO:0010508">
    <property type="term" value="P:positive regulation of autophagy"/>
    <property type="evidence" value="ECO:0007669"/>
    <property type="project" value="TreeGrafter"/>
</dbReference>
<dbReference type="GO" id="GO:1990130">
    <property type="term" value="C:GATOR1 complex"/>
    <property type="evidence" value="ECO:0007669"/>
    <property type="project" value="TreeGrafter"/>
</dbReference>
<dbReference type="GO" id="GO:0034198">
    <property type="term" value="P:cellular response to amino acid starvation"/>
    <property type="evidence" value="ECO:0007669"/>
    <property type="project" value="TreeGrafter"/>
</dbReference>
<protein>
    <submittedName>
        <fullName evidence="3">DEP domain-containing protein 5 isoform X8</fullName>
    </submittedName>
</protein>
<dbReference type="Proteomes" id="UP001165289">
    <property type="component" value="Unassembled WGS sequence"/>
</dbReference>
<dbReference type="GO" id="GO:0005765">
    <property type="term" value="C:lysosomal membrane"/>
    <property type="evidence" value="ECO:0007669"/>
    <property type="project" value="TreeGrafter"/>
</dbReference>
<proteinExistence type="predicted"/>
<feature type="region of interest" description="Disordered" evidence="1">
    <location>
        <begin position="1036"/>
        <end position="1059"/>
    </location>
</feature>
<dbReference type="PANTHER" id="PTHR13179">
    <property type="entry name" value="DEP DOMAIN CONTAINING PROTEIN 5"/>
    <property type="match status" value="1"/>
</dbReference>
<evidence type="ECO:0000256" key="1">
    <source>
        <dbReference type="SAM" id="MobiDB-lite"/>
    </source>
</evidence>
<feature type="domain" description="Vacuolar membrane-associated protein Iml1 N-terminal" evidence="2">
    <location>
        <begin position="125"/>
        <end position="410"/>
    </location>
</feature>
<evidence type="ECO:0000259" key="2">
    <source>
        <dbReference type="Pfam" id="PF12257"/>
    </source>
</evidence>
<dbReference type="GO" id="GO:0005096">
    <property type="term" value="F:GTPase activator activity"/>
    <property type="evidence" value="ECO:0007669"/>
    <property type="project" value="InterPro"/>
</dbReference>
<gene>
    <name evidence="3" type="ORF">LOD99_2372</name>
</gene>
<dbReference type="InterPro" id="IPR027244">
    <property type="entry name" value="IML1"/>
</dbReference>
<evidence type="ECO:0000313" key="4">
    <source>
        <dbReference type="Proteomes" id="UP001165289"/>
    </source>
</evidence>
<name>A0AAV7K1K8_9METZ</name>
<evidence type="ECO:0000313" key="3">
    <source>
        <dbReference type="EMBL" id="KAI6655083.1"/>
    </source>
</evidence>
<reference evidence="3 4" key="1">
    <citation type="journal article" date="2023" name="BMC Biol.">
        <title>The compact genome of the sponge Oopsacas minuta (Hexactinellida) is lacking key metazoan core genes.</title>
        <authorList>
            <person name="Santini S."/>
            <person name="Schenkelaars Q."/>
            <person name="Jourda C."/>
            <person name="Duchesne M."/>
            <person name="Belahbib H."/>
            <person name="Rocher C."/>
            <person name="Selva M."/>
            <person name="Riesgo A."/>
            <person name="Vervoort M."/>
            <person name="Leys S.P."/>
            <person name="Kodjabachian L."/>
            <person name="Le Bivic A."/>
            <person name="Borchiellini C."/>
            <person name="Claverie J.M."/>
            <person name="Renard E."/>
        </authorList>
    </citation>
    <scope>NUCLEOTIDE SEQUENCE [LARGE SCALE GENOMIC DNA]</scope>
    <source>
        <strain evidence="3">SPO-2</strain>
    </source>
</reference>
<dbReference type="Pfam" id="PF12257">
    <property type="entry name" value="IML1"/>
    <property type="match status" value="1"/>
</dbReference>
<sequence>MTSYRDSQTERKLKLRIHAQTEDSFASNEGEEIVSPPELLVTQDLGLADDTMVLISQRLNLNDSEKIEDKETNELILKASVHWKMKNFRKQVSLRGDLAERFGFKNMEEVFITELTANARPLTLVEFGFRDDYISRSDYWHFSDKLVNSCLYLEQVMEQNGIKAHVLQLYDDTKKVNSGRISTNTRVVFRSSSAQIFLFIQLSAEMWEFDELGDIYFERALKKFIRPLCSNWQQNKCHHELTVVYFSRTLYLSDSWNHFPEEIIRGNSVQRLDNGTFYQDFYKVIIQDEIRSDWSSIISTLKREFFQYKRKIGLTDPDPAMPQCYNSLARFGNFLEAINLTLNIFEQHYHDRILDRTGQQFAMITPSQGVFENTQELIEITESRMLDYGIGTDIIFLTRQPLHAVPLFIYHDNTADATAMPKYHVAAHWLNFSYLGEDMTTDIRRDNSKYFDPVLKIPDDVISPFRDRRGELEMKQRGSRNPLRRVSNDNWIDKKPNNVDMLTYMRLYDTQLWKDKSELPGLWETFSQTPLRISPSTSPSNSQIPPLNTPEIAESFSFASNFSNSTASSLPFYPQLSHTVSLPRFLARPTTHPSTLSSSYPHEVLSFAGEMGGSSLSSSIPDFTSLNTLVTSLPPISSQSRIVTHSNEINPFNRNCHLTQTSGSRRRWAHCFPASHRGIIVRDNYLRDSETAHETENVCEDTIFAFSDIQDGLKPNYIDELPQEESEYTPLSDGINQNGLPYNQSAPACFTSSTRRLESQPHKKLHRSYSAPDSVPTLKVVGEVVEAFVKRGINWKSLIHPALCPITNDFFPSSLNSDHYHLSTNIFSETLVSTVSQSCEQQVLVAINELISQRLVCGFQLITTIHGNAFSVNELLNINSSNMPFSTSGTKLWLGHGEVYHELIVMLNTSYNQLEYTANVYTPANLKKHASINYVYNLWPLGRSRFELAGLSFQQSDLSTESWSHFDVSIWKKEYHQMMQQQDTFWSVQFILLPESLPSDLLLSGSRDKLREWKETKFNNFTTFLDQINVAKQKMSQRGSFSDPVNRRGSKIKSQDSESESTKEKLLECIKQENWFELVQTIQNPNNNFLGYFKISAANPNTRTNYFILSKLTDYLSQQLQSLVTRDQVWNVILTLAKKGYILRFDDPTFSIQTNGYYICSFQDCGASIDKGHAKITHTTSAEQICAIEVFWNQNEYLTAHGSKSIKPESCYLPPIRPDFNEGQRICPLLDSLMPCIPQDNTMCASAVHLSHDKAYSPLAGFRIELQFRLATTSLLNQAVSEFEHFAHKSGFVLRLYPSCRTLSDLFSHPFRRPYYIPLVLPKHIHSDTTRIVEVMTLIAFKFGFIKESHLCYLPSPPYTPTQLRKDRFTHFTGQYFISLVPQKVDLVEGTGRNSTCSPDKAGYYSKMGFLWWNNFLLNRNTRSRVECKESNKDLSAMIRFCSGANGQLELFLQEIVDISL</sequence>
<organism evidence="3 4">
    <name type="scientific">Oopsacas minuta</name>
    <dbReference type="NCBI Taxonomy" id="111878"/>
    <lineage>
        <taxon>Eukaryota</taxon>
        <taxon>Metazoa</taxon>
        <taxon>Porifera</taxon>
        <taxon>Hexactinellida</taxon>
        <taxon>Hexasterophora</taxon>
        <taxon>Lyssacinosida</taxon>
        <taxon>Leucopsacidae</taxon>
        <taxon>Oopsacas</taxon>
    </lineage>
</organism>
<dbReference type="GO" id="GO:1904262">
    <property type="term" value="P:negative regulation of TORC1 signaling"/>
    <property type="evidence" value="ECO:0007669"/>
    <property type="project" value="TreeGrafter"/>
</dbReference>
<keyword evidence="4" id="KW-1185">Reference proteome</keyword>
<accession>A0AAV7K1K8</accession>